<evidence type="ECO:0000313" key="10">
    <source>
        <dbReference type="EMBL" id="EAE4942894.1"/>
    </source>
</evidence>
<evidence type="ECO:0000313" key="31">
    <source>
        <dbReference type="EMBL" id="ECY6544971.1"/>
    </source>
</evidence>
<reference evidence="46 47" key="2">
    <citation type="journal article" date="2018" name="BMC Genomics">
        <title>Genes significantly associated with lineage II food isolates of Listeria monocytogenes.</title>
        <authorList>
            <person name="Pirone-Davies C."/>
            <person name="Chen Y."/>
            <person name="Pightling A."/>
            <person name="Ryan G."/>
            <person name="Wang Y."/>
            <person name="Yao K."/>
            <person name="Hoffmann M."/>
            <person name="Allard M.W."/>
        </authorList>
    </citation>
    <scope>NUCLEOTIDE SEQUENCE [LARGE SCALE GENOMIC DNA]</scope>
    <source>
        <strain evidence="46 47">PNUSAL000550</strain>
    </source>
</reference>
<dbReference type="Proteomes" id="UP000379076">
    <property type="component" value="Unassembled WGS sequence"/>
</dbReference>
<dbReference type="EMBL" id="MJTJ01000019">
    <property type="protein sequence ID" value="OET49209.1"/>
    <property type="molecule type" value="Genomic_DNA"/>
</dbReference>
<dbReference type="EMBL" id="AAALRN010000001">
    <property type="protein sequence ID" value="EAD1183498.1"/>
    <property type="molecule type" value="Genomic_DNA"/>
</dbReference>
<dbReference type="Proteomes" id="UP000540117">
    <property type="component" value="Unassembled WGS sequence"/>
</dbReference>
<dbReference type="Proteomes" id="UP000478704">
    <property type="component" value="Unassembled WGS sequence"/>
</dbReference>
<evidence type="ECO:0000313" key="63">
    <source>
        <dbReference type="Proteomes" id="UP000410967"/>
    </source>
</evidence>
<accession>A0A0B8R3Z5</accession>
<evidence type="ECO:0000313" key="85">
    <source>
        <dbReference type="Proteomes" id="UP000841146"/>
    </source>
</evidence>
<dbReference type="EMBL" id="AABAWE010000007">
    <property type="protein sequence ID" value="EAG2088272.1"/>
    <property type="molecule type" value="Genomic_DNA"/>
</dbReference>
<dbReference type="EMBL" id="AABBAW010000001">
    <property type="protein sequence ID" value="EAG2513607.1"/>
    <property type="molecule type" value="Genomic_DNA"/>
</dbReference>
<evidence type="ECO:0000313" key="3">
    <source>
        <dbReference type="EMBL" id="EAC6548087.1"/>
    </source>
</evidence>
<dbReference type="EMBL" id="AACKDQ010000004">
    <property type="protein sequence ID" value="EAK9315953.1"/>
    <property type="molecule type" value="Genomic_DNA"/>
</dbReference>
<evidence type="ECO:0000313" key="1">
    <source>
        <dbReference type="EMBL" id="EAC4553328.1"/>
    </source>
</evidence>
<evidence type="ECO:0000313" key="19">
    <source>
        <dbReference type="EMBL" id="EAG6991302.1"/>
    </source>
</evidence>
<evidence type="ECO:0000313" key="48">
    <source>
        <dbReference type="Proteomes" id="UP000331186"/>
    </source>
</evidence>
<dbReference type="Proteomes" id="UP000840197">
    <property type="component" value="Unassembled WGS sequence"/>
</dbReference>
<dbReference type="Proteomes" id="UP000350032">
    <property type="component" value="Unassembled WGS sequence"/>
</dbReference>
<dbReference type="Proteomes" id="UP000566721">
    <property type="component" value="Unassembled WGS sequence"/>
</dbReference>
<evidence type="ECO:0000313" key="37">
    <source>
        <dbReference type="EMBL" id="HAA8054029.1"/>
    </source>
</evidence>
<dbReference type="EMBL" id="AABGHY010000012">
    <property type="protein sequence ID" value="EAH3295449.1"/>
    <property type="molecule type" value="Genomic_DNA"/>
</dbReference>
<evidence type="ECO:0000313" key="6">
    <source>
        <dbReference type="EMBL" id="EAD3791194.1"/>
    </source>
</evidence>
<evidence type="ECO:0000313" key="44">
    <source>
        <dbReference type="EMBL" id="KAA9453808.1"/>
    </source>
</evidence>
<evidence type="ECO:0000313" key="58">
    <source>
        <dbReference type="Proteomes" id="UP000376505"/>
    </source>
</evidence>
<evidence type="ECO:0000313" key="82">
    <source>
        <dbReference type="Proteomes" id="UP000549379"/>
    </source>
</evidence>
<dbReference type="EMBL" id="AAANYR010000001">
    <property type="protein sequence ID" value="EAD5784979.1"/>
    <property type="molecule type" value="Genomic_DNA"/>
</dbReference>
<evidence type="ECO:0000313" key="77">
    <source>
        <dbReference type="Proteomes" id="UP000530452"/>
    </source>
</evidence>
<evidence type="ECO:0000313" key="5">
    <source>
        <dbReference type="EMBL" id="EAD1183498.1"/>
    </source>
</evidence>
<evidence type="ECO:0000313" key="68">
    <source>
        <dbReference type="Proteomes" id="UP000467347"/>
    </source>
</evidence>
<dbReference type="Proteomes" id="UP000843775">
    <property type="component" value="Unassembled WGS sequence"/>
</dbReference>
<dbReference type="Proteomes" id="UP000852906">
    <property type="component" value="Unassembled WGS sequence"/>
</dbReference>
<evidence type="ECO:0000313" key="24">
    <source>
        <dbReference type="EMBL" id="EAH4240465.1"/>
    </source>
</evidence>
<evidence type="ECO:0000313" key="88">
    <source>
        <dbReference type="Proteomes" id="UP000852906"/>
    </source>
</evidence>
<dbReference type="RefSeq" id="WP_003726945.1">
    <property type="nucleotide sequence ID" value="NC_021824.1"/>
</dbReference>
<evidence type="ECO:0000313" key="13">
    <source>
        <dbReference type="EMBL" id="EAG2243867.1"/>
    </source>
</evidence>
<evidence type="ECO:0000313" key="75">
    <source>
        <dbReference type="Proteomes" id="UP000527632"/>
    </source>
</evidence>
<dbReference type="Proteomes" id="UP000528151">
    <property type="component" value="Unassembled WGS sequence"/>
</dbReference>
<evidence type="ECO:0000313" key="71">
    <source>
        <dbReference type="Proteomes" id="UP000481141"/>
    </source>
</evidence>
<evidence type="ECO:0000313" key="65">
    <source>
        <dbReference type="Proteomes" id="UP000427828"/>
    </source>
</evidence>
<dbReference type="InterPro" id="IPR027417">
    <property type="entry name" value="P-loop_NTPase"/>
</dbReference>
<dbReference type="Proteomes" id="UP000843503">
    <property type="component" value="Unassembled WGS sequence"/>
</dbReference>
<evidence type="ECO:0000313" key="33">
    <source>
        <dbReference type="EMBL" id="EDN7714255.1"/>
    </source>
</evidence>
<dbReference type="EMBL" id="AAAIKW010000010">
    <property type="protein sequence ID" value="EAC4553328.1"/>
    <property type="molecule type" value="Genomic_DNA"/>
</dbReference>
<dbReference type="Proteomes" id="UP000467347">
    <property type="component" value="Unassembled WGS sequence"/>
</dbReference>
<dbReference type="Proteomes" id="UP000398321">
    <property type="component" value="Unassembled WGS sequence"/>
</dbReference>
<dbReference type="EMBL" id="AAAMZD010000001">
    <property type="protein sequence ID" value="EAD3791194.1"/>
    <property type="molecule type" value="Genomic_DNA"/>
</dbReference>
<keyword evidence="46" id="KW-0418">Kinase</keyword>
<dbReference type="EMBL" id="QDAY01000001">
    <property type="protein sequence ID" value="KAA9453808.1"/>
    <property type="molecule type" value="Genomic_DNA"/>
</dbReference>
<dbReference type="Proteomes" id="UP000527632">
    <property type="component" value="Unassembled WGS sequence"/>
</dbReference>
<evidence type="ECO:0000313" key="55">
    <source>
        <dbReference type="Proteomes" id="UP000358545"/>
    </source>
</evidence>
<dbReference type="Proteomes" id="UP000410967">
    <property type="component" value="Unassembled WGS sequence"/>
</dbReference>
<dbReference type="Proteomes" id="UP000427828">
    <property type="component" value="Unassembled WGS sequence"/>
</dbReference>
<evidence type="ECO:0000313" key="2">
    <source>
        <dbReference type="EMBL" id="EAC5548844.1"/>
    </source>
</evidence>
<dbReference type="EMBL" id="AAAJKI010000012">
    <property type="protein sequence ID" value="EAC6548087.1"/>
    <property type="molecule type" value="Genomic_DNA"/>
</dbReference>
<evidence type="ECO:0000313" key="49">
    <source>
        <dbReference type="Proteomes" id="UP000337746"/>
    </source>
</evidence>
<dbReference type="EMBL" id="DAAIHR010000013">
    <property type="protein sequence ID" value="HAB8399396.1"/>
    <property type="molecule type" value="Genomic_DNA"/>
</dbReference>
<reference evidence="45 88" key="1">
    <citation type="submission" date="2016-09" db="EMBL/GenBank/DDBJ databases">
        <title>100K Listeria isolates.</title>
        <authorList>
            <person name="Chen P."/>
            <person name="Weimer B.C."/>
            <person name="Kong N."/>
            <person name="Huang B."/>
        </authorList>
    </citation>
    <scope>NUCLEOTIDE SEQUENCE [LARGE SCALE GENOMIC DNA]</scope>
    <source>
        <strain evidence="45 88">BCW_2383</strain>
    </source>
</reference>
<evidence type="ECO:0000313" key="57">
    <source>
        <dbReference type="Proteomes" id="UP000365297"/>
    </source>
</evidence>
<dbReference type="EMBL" id="AANDSR010000001">
    <property type="protein sequence ID" value="EDN9835044.1"/>
    <property type="molecule type" value="Genomic_DNA"/>
</dbReference>
<dbReference type="EMBL" id="AABBYJ010000001">
    <property type="protein sequence ID" value="EAG4330121.1"/>
    <property type="molecule type" value="Genomic_DNA"/>
</dbReference>
<evidence type="ECO:0000313" key="34">
    <source>
        <dbReference type="EMBL" id="EDN9835044.1"/>
    </source>
</evidence>
<evidence type="ECO:0000313" key="23">
    <source>
        <dbReference type="EMBL" id="EAH3295449.1"/>
    </source>
</evidence>
<evidence type="ECO:0000313" key="62">
    <source>
        <dbReference type="Proteomes" id="UP000403352"/>
    </source>
</evidence>
<dbReference type="PANTHER" id="PTHR37816:SF2">
    <property type="entry name" value="DNA TOPOLOGY MODULATION PROTEIN FLAR-RELATED PROTEIN"/>
    <property type="match status" value="1"/>
</dbReference>
<dbReference type="EMBL" id="AABGUK010000001">
    <property type="protein sequence ID" value="EAH4240465.1"/>
    <property type="molecule type" value="Genomic_DNA"/>
</dbReference>
<evidence type="ECO:0000313" key="79">
    <source>
        <dbReference type="Proteomes" id="UP000540117"/>
    </source>
</evidence>
<dbReference type="EMBL" id="AABAYG010000001">
    <property type="protein sequence ID" value="EAG2243867.1"/>
    <property type="molecule type" value="Genomic_DNA"/>
</dbReference>
<evidence type="ECO:0000313" key="72">
    <source>
        <dbReference type="Proteomes" id="UP000489121"/>
    </source>
</evidence>
<evidence type="ECO:0000313" key="61">
    <source>
        <dbReference type="Proteomes" id="UP000398321"/>
    </source>
</evidence>
<name>A0A0B8R3Z5_LISMN</name>
<dbReference type="EMBL" id="AABEKY010000007">
    <property type="protein sequence ID" value="EAG9388272.1"/>
    <property type="molecule type" value="Genomic_DNA"/>
</dbReference>
<proteinExistence type="predicted"/>
<dbReference type="Proteomes" id="UP000525850">
    <property type="component" value="Unassembled WGS sequence"/>
</dbReference>
<dbReference type="EMBL" id="DAAJCS010000005">
    <property type="protein sequence ID" value="HAC0013045.1"/>
    <property type="molecule type" value="Genomic_DNA"/>
</dbReference>
<dbReference type="EC" id="2.7.1.71" evidence="46"/>
<dbReference type="Proteomes" id="UP000522199">
    <property type="component" value="Unassembled WGS sequence"/>
</dbReference>
<reference evidence="84 85" key="3">
    <citation type="journal article" date="2018" name="Genome Biol.">
        <title>SKESA: strategic k-mer extension for scrupulous assemblies.</title>
        <authorList>
            <person name="Souvorov A."/>
            <person name="Agarwala R."/>
            <person name="Lipman D.J."/>
        </authorList>
    </citation>
    <scope>NUCLEOTIDE SEQUENCE [LARGE SCALE GENOMIC DNA]</scope>
    <source>
        <strain evidence="37">09CEB371LM</strain>
        <strain evidence="43">2017-325981-023-01</strain>
        <strain evidence="39 87">CFIAFB20100120</strain>
        <strain evidence="38 84">CFIAFB20130012</strain>
        <strain evidence="41">CFIAFB20170037</strain>
        <strain evidence="40 85">CFIAFB20170045</strain>
        <strain evidence="42 86">DMG1500109</strain>
    </source>
</reference>
<dbReference type="EMBL" id="AAAIXK010000001">
    <property type="protein sequence ID" value="EAC5548844.1"/>
    <property type="molecule type" value="Genomic_DNA"/>
</dbReference>
<evidence type="ECO:0000313" key="43">
    <source>
        <dbReference type="EMBL" id="HAJ9592690.1"/>
    </source>
</evidence>
<evidence type="ECO:0000313" key="8">
    <source>
        <dbReference type="EMBL" id="EAD5784979.1"/>
    </source>
</evidence>
<dbReference type="InterPro" id="IPR052922">
    <property type="entry name" value="Cytidylate_Kinase-2"/>
</dbReference>
<reference evidence="48 51" key="6">
    <citation type="submission" date="2019-02" db="EMBL/GenBank/DDBJ databases">
        <authorList>
            <consortium name="GenomeTrakr: Next Generation Sequencing Network for Food Pathogen Tracability"/>
        </authorList>
    </citation>
    <scope>NUCLEOTIDE SEQUENCE [LARGE SCALE GENOMIC DNA]</scope>
    <source>
        <strain evidence="15 82">10B02965A-1</strain>
        <strain evidence="17 76">CFSAN063727</strain>
        <strain evidence="33 66">CFSAN102901</strain>
        <strain evidence="9 59">FDA00006494</strain>
        <strain evidence="2 57">FDA00007096</strain>
        <strain evidence="5 62">FDA00008584</strain>
        <strain evidence="13">FDA00011243</strain>
        <strain evidence="3 48">FDA00013332</strain>
        <strain evidence="8 51">FDA00013853</strain>
        <strain evidence="27 64">FDA00014336</strain>
        <strain evidence="29 60">FDA00014370</strain>
        <strain evidence="28 61">FDA00014392</strain>
        <strain evidence="36">FDA00015054</strain>
        <strain evidence="16 79">FDA1005580-S054-001</strain>
        <strain evidence="70">FDA1090798-S029-001</strain>
        <strain evidence="71">FDA956581-098-004</strain>
        <strain evidence="14 74">FDA960927-006-004</strain>
        <strain evidence="18 83">FLAG-38921</strain>
        <strain evidence="30 65">FLAG-51482A</strain>
        <strain evidence="12 49">FLAG-54356</strain>
        <strain evidence="7 58">FSIS31901579</strain>
        <strain evidence="24 75">LS1344</strain>
        <strain evidence="34 68">OSF101448</strain>
        <strain evidence="6 52">VA-WGS-00405</strain>
    </source>
</reference>
<dbReference type="Proteomes" id="UP000489121">
    <property type="component" value="Unassembled WGS sequence"/>
</dbReference>
<dbReference type="EMBL" id="AANEHK010000012">
    <property type="protein sequence ID" value="EDO0986795.1"/>
    <property type="molecule type" value="Genomic_DNA"/>
</dbReference>
<dbReference type="Proteomes" id="UP000533021">
    <property type="component" value="Unassembled WGS sequence"/>
</dbReference>
<dbReference type="EMBL" id="DAAJFY010000011">
    <property type="protein sequence ID" value="HAC0276372.1"/>
    <property type="molecule type" value="Genomic_DNA"/>
</dbReference>
<evidence type="ECO:0000313" key="80">
    <source>
        <dbReference type="Proteomes" id="UP000546397"/>
    </source>
</evidence>
<evidence type="ECO:0000313" key="54">
    <source>
        <dbReference type="Proteomes" id="UP000354255"/>
    </source>
</evidence>
<dbReference type="EMBL" id="AAAQQZ010000001">
    <property type="protein sequence ID" value="EAE1337864.1"/>
    <property type="molecule type" value="Genomic_DNA"/>
</dbReference>
<dbReference type="EMBL" id="DAAEEB010000010">
    <property type="protein sequence ID" value="HAA8054029.1"/>
    <property type="molecule type" value="Genomic_DNA"/>
</dbReference>
<protein>
    <submittedName>
        <fullName evidence="27">AAA family ATPase</fullName>
    </submittedName>
    <submittedName>
        <fullName evidence="22">DNA topology modulation protein</fullName>
    </submittedName>
    <submittedName>
        <fullName evidence="46">Shikimate kinase</fullName>
        <ecNumber evidence="46">2.7.1.71</ecNumber>
    </submittedName>
</protein>
<evidence type="ECO:0000313" key="66">
    <source>
        <dbReference type="Proteomes" id="UP000455569"/>
    </source>
</evidence>
<dbReference type="Proteomes" id="UP000842809">
    <property type="component" value="Unassembled WGS sequence"/>
</dbReference>
<evidence type="ECO:0000313" key="9">
    <source>
        <dbReference type="EMBL" id="EAE1337864.1"/>
    </source>
</evidence>
<reference evidence="77 78" key="7">
    <citation type="submission" date="2019-04" db="EMBL/GenBank/DDBJ databases">
        <authorList>
            <person name="Ashton P.M."/>
            <person name="Dallman T."/>
            <person name="Nair S."/>
            <person name="De Pinna E."/>
            <person name="Peters T."/>
            <person name="Grant K."/>
        </authorList>
    </citation>
    <scope>NUCLEOTIDE SEQUENCE [LARGE SCALE GENOMIC DNA]</scope>
    <source>
        <strain evidence="22 78">282333</strain>
        <strain evidence="23 77">282352</strain>
        <strain evidence="21 80">289003</strain>
        <strain evidence="35 69">788324</strain>
        <strain evidence="10">RL15000286</strain>
    </source>
</reference>
<dbReference type="Gene3D" id="3.40.50.300">
    <property type="entry name" value="P-loop containing nucleotide triphosphate hydrolases"/>
    <property type="match status" value="1"/>
</dbReference>
<evidence type="ECO:0000313" key="7">
    <source>
        <dbReference type="EMBL" id="EAD5774141.1"/>
    </source>
</evidence>
<dbReference type="Proteomes" id="UP000345329">
    <property type="component" value="Unassembled WGS sequence"/>
</dbReference>
<dbReference type="EMBL" id="AABFVG010000012">
    <property type="protein sequence ID" value="EAH2283250.1"/>
    <property type="molecule type" value="Genomic_DNA"/>
</dbReference>
<evidence type="ECO:0000313" key="16">
    <source>
        <dbReference type="EMBL" id="EAG4330121.1"/>
    </source>
</evidence>
<evidence type="ECO:0000313" key="51">
    <source>
        <dbReference type="Proteomes" id="UP000344343"/>
    </source>
</evidence>
<dbReference type="EMBL" id="AABEMN010000019">
    <property type="protein sequence ID" value="EAG9520589.1"/>
    <property type="molecule type" value="Genomic_DNA"/>
</dbReference>
<evidence type="ECO:0000313" key="42">
    <source>
        <dbReference type="EMBL" id="HAC1754298.1"/>
    </source>
</evidence>
<dbReference type="EMBL" id="DABJAN010000001">
    <property type="protein sequence ID" value="HAJ9592690.1"/>
    <property type="molecule type" value="Genomic_DNA"/>
</dbReference>
<dbReference type="Proteomes" id="UP000339309">
    <property type="component" value="Unassembled WGS sequence"/>
</dbReference>
<organism evidence="22 78">
    <name type="scientific">Listeria monocytogenes</name>
    <dbReference type="NCBI Taxonomy" id="1639"/>
    <lineage>
        <taxon>Bacteria</taxon>
        <taxon>Bacillati</taxon>
        <taxon>Bacillota</taxon>
        <taxon>Bacilli</taxon>
        <taxon>Bacillales</taxon>
        <taxon>Listeriaceae</taxon>
        <taxon>Listeria</taxon>
    </lineage>
</organism>
<dbReference type="EMBL" id="AALGDA010000010">
    <property type="protein sequence ID" value="ECY9782297.1"/>
    <property type="molecule type" value="Genomic_DNA"/>
</dbReference>
<evidence type="ECO:0000313" key="59">
    <source>
        <dbReference type="Proteomes" id="UP000379076"/>
    </source>
</evidence>
<dbReference type="Proteomes" id="UP000354255">
    <property type="component" value="Unassembled WGS sequence"/>
</dbReference>
<dbReference type="EMBL" id="AAHZFY010000017">
    <property type="protein sequence ID" value="ECB9513840.1"/>
    <property type="molecule type" value="Genomic_DNA"/>
</dbReference>
<evidence type="ECO:0000313" key="46">
    <source>
        <dbReference type="EMBL" id="RKA10514.1"/>
    </source>
</evidence>
<dbReference type="EMBL" id="AALEDS010000011">
    <property type="protein sequence ID" value="ECY6544971.1"/>
    <property type="molecule type" value="Genomic_DNA"/>
</dbReference>
<dbReference type="EMBL" id="AANCRK010000001">
    <property type="protein sequence ID" value="EDN7714255.1"/>
    <property type="molecule type" value="Genomic_DNA"/>
</dbReference>
<evidence type="ECO:0000313" key="21">
    <source>
        <dbReference type="EMBL" id="EAG9520589.1"/>
    </source>
</evidence>
<evidence type="ECO:0000313" key="40">
    <source>
        <dbReference type="EMBL" id="HAC0013045.1"/>
    </source>
</evidence>
<dbReference type="EMBL" id="AALAQH010000001">
    <property type="protein sequence ID" value="ECX6923117.1"/>
    <property type="molecule type" value="Genomic_DNA"/>
</dbReference>
<dbReference type="Proteomes" id="UP000530452">
    <property type="component" value="Unassembled WGS sequence"/>
</dbReference>
<evidence type="ECO:0000313" key="56">
    <source>
        <dbReference type="Proteomes" id="UP000364988"/>
    </source>
</evidence>
<evidence type="ECO:0000313" key="47">
    <source>
        <dbReference type="Proteomes" id="UP000272537"/>
    </source>
</evidence>
<dbReference type="EMBL" id="AANPAU010000012">
    <property type="protein sequence ID" value="EDP8515364.1"/>
    <property type="molecule type" value="Genomic_DNA"/>
</dbReference>
<dbReference type="Proteomes" id="UP000460224">
    <property type="component" value="Unassembled WGS sequence"/>
</dbReference>
<evidence type="ECO:0000313" key="32">
    <source>
        <dbReference type="EMBL" id="ECY9782297.1"/>
    </source>
</evidence>
<dbReference type="KEGG" id="lmok:CQ02_06220"/>
<dbReference type="Proteomes" id="UP000331186">
    <property type="component" value="Unassembled WGS sequence"/>
</dbReference>
<evidence type="ECO:0000313" key="30">
    <source>
        <dbReference type="EMBL" id="ECX6923117.1"/>
    </source>
</evidence>
<dbReference type="GO" id="GO:0004765">
    <property type="term" value="F:shikimate kinase activity"/>
    <property type="evidence" value="ECO:0007669"/>
    <property type="project" value="UniProtKB-EC"/>
</dbReference>
<evidence type="ECO:0000313" key="36">
    <source>
        <dbReference type="EMBL" id="EDP8515364.1"/>
    </source>
</evidence>
<dbReference type="Proteomes" id="UP000481141">
    <property type="component" value="Unassembled WGS sequence"/>
</dbReference>
<dbReference type="EMBL" id="AABBHO010000009">
    <property type="protein sequence ID" value="EAG2996569.1"/>
    <property type="molecule type" value="Genomic_DNA"/>
</dbReference>
<evidence type="ECO:0000313" key="73">
    <source>
        <dbReference type="Proteomes" id="UP000522199"/>
    </source>
</evidence>
<evidence type="ECO:0000313" key="17">
    <source>
        <dbReference type="EMBL" id="EAG4463015.1"/>
    </source>
</evidence>
<dbReference type="Pfam" id="PF13238">
    <property type="entry name" value="AAA_18"/>
    <property type="match status" value="1"/>
</dbReference>
<dbReference type="Proteomes" id="UP000358545">
    <property type="component" value="Unassembled WGS sequence"/>
</dbReference>
<evidence type="ECO:0000313" key="81">
    <source>
        <dbReference type="Proteomes" id="UP000548278"/>
    </source>
</evidence>
<comment type="caution">
    <text evidence="22">The sequence shown here is derived from an EMBL/GenBank/DDBJ whole genome shotgun (WGS) entry which is preliminary data.</text>
</comment>
<evidence type="ECO:0000313" key="60">
    <source>
        <dbReference type="Proteomes" id="UP000389283"/>
    </source>
</evidence>
<evidence type="ECO:0000313" key="74">
    <source>
        <dbReference type="Proteomes" id="UP000525850"/>
    </source>
</evidence>
<dbReference type="EMBL" id="DAAJZA010000003">
    <property type="protein sequence ID" value="HAC1754298.1"/>
    <property type="molecule type" value="Genomic_DNA"/>
</dbReference>
<evidence type="ECO:0000313" key="28">
    <source>
        <dbReference type="EMBL" id="ECB9513840.1"/>
    </source>
</evidence>
<reference evidence="50 54" key="5">
    <citation type="submission" date="2018-06" db="EMBL/GenBank/DDBJ databases">
        <authorList>
            <consortium name="PulseNet: The National Subtyping Network for Foodborne Disease Surveillance"/>
            <person name="Tarr C.L."/>
            <person name="Trees E."/>
            <person name="Katz L.S."/>
            <person name="Carleton-Romer H.A."/>
            <person name="Stroika S."/>
            <person name="Kucerova Z."/>
            <person name="Roache K.F."/>
            <person name="Sabol A.L."/>
            <person name="Besser J."/>
            <person name="Gerner-Smidt P."/>
        </authorList>
    </citation>
    <scope>NUCLEOTIDE SEQUENCE [LARGE SCALE GENOMIC DNA]</scope>
    <source>
        <strain evidence="1 50">2015L-6227</strain>
        <strain evidence="4 54">PNUSAL000910</strain>
        <strain evidence="11 55">PNUSAL002180</strain>
        <strain evidence="25 53">PNUSAL004402</strain>
        <strain evidence="32 72">PNUSAL005692</strain>
    </source>
</reference>
<evidence type="ECO:0000313" key="70">
    <source>
        <dbReference type="Proteomes" id="UP000478704"/>
    </source>
</evidence>
<dbReference type="EMBL" id="AABAGT010000017">
    <property type="protein sequence ID" value="EAG0867939.1"/>
    <property type="molecule type" value="Genomic_DNA"/>
</dbReference>
<dbReference type="EMBL" id="AAANYN010000009">
    <property type="protein sequence ID" value="EAD5774141.1"/>
    <property type="molecule type" value="Genomic_DNA"/>
</dbReference>
<evidence type="ECO:0000313" key="87">
    <source>
        <dbReference type="Proteomes" id="UP000844415"/>
    </source>
</evidence>
<evidence type="ECO:0000313" key="84">
    <source>
        <dbReference type="Proteomes" id="UP000840197"/>
    </source>
</evidence>
<dbReference type="Proteomes" id="UP000546397">
    <property type="component" value="Unassembled WGS sequence"/>
</dbReference>
<dbReference type="Proteomes" id="UP000365297">
    <property type="component" value="Unassembled WGS sequence"/>
</dbReference>
<reference evidence="43" key="9">
    <citation type="submission" date="2020-05" db="EMBL/GenBank/DDBJ databases">
        <authorList>
            <consortium name="NCBI Pathogen Detection Project"/>
        </authorList>
    </citation>
    <scope>NUCLEOTIDE SEQUENCE</scope>
    <source>
        <strain evidence="37">09CEB371LM</strain>
        <strain evidence="43">2017-325981-023-01</strain>
        <strain evidence="39">CFIAFB20100120</strain>
        <strain evidence="38">CFIAFB20130012</strain>
        <strain evidence="41">CFIAFB20170037</strain>
        <strain evidence="40">CFIAFB20170045</strain>
        <strain evidence="42">DMG1500109</strain>
    </source>
</reference>
<evidence type="ECO:0000313" key="20">
    <source>
        <dbReference type="EMBL" id="EAG9388272.1"/>
    </source>
</evidence>
<evidence type="ECO:0000313" key="22">
    <source>
        <dbReference type="EMBL" id="EAH2283250.1"/>
    </source>
</evidence>
<evidence type="ECO:0000313" key="67">
    <source>
        <dbReference type="Proteomes" id="UP000460224"/>
    </source>
</evidence>
<dbReference type="AlphaFoldDB" id="A0A0B8R3Z5"/>
<evidence type="ECO:0000313" key="4">
    <source>
        <dbReference type="EMBL" id="EAC9041066.1"/>
    </source>
</evidence>
<dbReference type="EMBL" id="AABBZO010000015">
    <property type="protein sequence ID" value="EAG4463015.1"/>
    <property type="molecule type" value="Genomic_DNA"/>
</dbReference>
<dbReference type="EMBL" id="AAIAJJ010000007">
    <property type="protein sequence ID" value="ECC1557880.1"/>
    <property type="molecule type" value="Genomic_DNA"/>
</dbReference>
<reference evidence="63 73" key="8">
    <citation type="submission" date="2019-04" db="EMBL/GenBank/DDBJ databases">
        <authorList>
            <consortium name="GenomeTrakr network: Whole genome sequencing for foodborne pathogen traceback"/>
        </authorList>
    </citation>
    <scope>NUCLEOTIDE SEQUENCE [LARGE SCALE GENOMIC DNA]</scope>
    <source>
        <strain evidence="19 81">CFSAN004300</strain>
        <strain evidence="20 73">CFSAN072474</strain>
        <strain evidence="31 56">FLAG-55987</strain>
        <strain evidence="26 63">PHLUSALM00088</strain>
    </source>
</reference>
<evidence type="ECO:0000313" key="76">
    <source>
        <dbReference type="Proteomes" id="UP000528151"/>
    </source>
</evidence>
<evidence type="ECO:0000313" key="69">
    <source>
        <dbReference type="Proteomes" id="UP000467536"/>
    </source>
</evidence>
<dbReference type="Proteomes" id="UP000548278">
    <property type="component" value="Unassembled WGS sequence"/>
</dbReference>
<evidence type="ECO:0000313" key="83">
    <source>
        <dbReference type="Proteomes" id="UP000566721"/>
    </source>
</evidence>
<dbReference type="EMBL" id="AAHZFN010000016">
    <property type="protein sequence ID" value="ECB9474503.1"/>
    <property type="molecule type" value="Genomic_DNA"/>
</dbReference>
<evidence type="ECO:0000313" key="50">
    <source>
        <dbReference type="Proteomes" id="UP000339309"/>
    </source>
</evidence>
<evidence type="ECO:0000313" key="38">
    <source>
        <dbReference type="EMBL" id="HAB8399396.1"/>
    </source>
</evidence>
<evidence type="ECO:0000313" key="29">
    <source>
        <dbReference type="EMBL" id="ECC1557880.1"/>
    </source>
</evidence>
<gene>
    <name evidence="46" type="primary">arok_1</name>
    <name evidence="11" type="ORF">A8L61_11680</name>
    <name evidence="19" type="ORF">AB917_11960</name>
    <name evidence="1" type="ORF">ABZ57_12605</name>
    <name evidence="45" type="ORF">AJL21_13165</name>
    <name evidence="9" type="ORF">ART25_02855</name>
    <name evidence="2" type="ORF">ARY78_00185</name>
    <name evidence="14" type="ORF">B1N52_00400</name>
    <name evidence="13" type="ORF">B1S26_00465</name>
    <name evidence="15" type="ORF">B5K54_04595</name>
    <name evidence="30" type="ORF">BCZ19_00405</name>
    <name evidence="12" type="ORF">BCZ21_13450</name>
    <name evidence="17" type="ORF">CA369_12010</name>
    <name evidence="16" type="ORF">CAV64_02480</name>
    <name evidence="20" type="ORF">CW845_12315</name>
    <name evidence="22" type="ORF">D4920_14285</name>
    <name evidence="21" type="ORF">D4B11_12475</name>
    <name evidence="23" type="ORF">D5N24_13645</name>
    <name evidence="25" type="ORF">D7104_13550</name>
    <name evidence="44" type="ORF">DCK61_04905</name>
    <name evidence="18" type="ORF">DCT16_03685</name>
    <name evidence="3" type="ORF">DU018_06835</name>
    <name evidence="46" type="ORF">DYZ80_00041</name>
    <name evidence="10" type="ORF">E1W56_12680</name>
    <name evidence="24" type="ORF">E5F58_00455</name>
    <name evidence="8" type="ORF">EX365_00210</name>
    <name evidence="7" type="ORF">EXZ73_07505</name>
    <name evidence="31" type="ORF">F6436_11545</name>
    <name evidence="32" type="ORF">F6515_04760</name>
    <name evidence="26" type="ORF">FA835_02415</name>
    <name evidence="28" type="ORF">FLQ97_08825</name>
    <name evidence="27" type="ORF">FLR03_12520</name>
    <name evidence="29" type="ORF">FNX40_13805</name>
    <name evidence="35" type="ORF">FV747_12400</name>
    <name evidence="36" type="ORF">G3O21_002819</name>
    <name evidence="37" type="ORF">GHH22_12855</name>
    <name evidence="42" type="ORF">GI949_04865</name>
    <name evidence="34" type="ORF">GJW51_00015</name>
    <name evidence="33" type="ORF">GQG13_03845</name>
    <name evidence="38" type="ORF">GYR60_12780</name>
    <name evidence="39" type="ORF">GYS09_13200</name>
    <name evidence="40" type="ORF">GYX23_08555</name>
    <name evidence="41" type="ORF">GYY14_13450</name>
    <name evidence="43" type="ORF">HQN34_000866</name>
    <name evidence="4" type="ORF">KV70_12665</name>
    <name evidence="5" type="ORF">QD52_00205</name>
    <name evidence="6" type="ORF">UI29_00230</name>
</gene>
<evidence type="ECO:0000313" key="53">
    <source>
        <dbReference type="Proteomes" id="UP000350032"/>
    </source>
</evidence>
<evidence type="ECO:0000313" key="86">
    <source>
        <dbReference type="Proteomes" id="UP000843775"/>
    </source>
</evidence>
<dbReference type="Proteomes" id="UP000423131">
    <property type="component" value="Unassembled WGS sequence"/>
</dbReference>
<reference evidence="44 67" key="4">
    <citation type="submission" date="2018-04" db="EMBL/GenBank/DDBJ databases">
        <title>Genome Analysis of a Prevalent Clone of Listeria monocytogenes Sequence Type 87 in China.</title>
        <authorList>
            <person name="Wang Y."/>
        </authorList>
    </citation>
    <scope>NUCLEOTIDE SEQUENCE [LARGE SCALE GENOMIC DNA]</scope>
    <source>
        <strain evidence="44 67">ICDC_LM1523</strain>
    </source>
</reference>
<evidence type="ECO:0000313" key="27">
    <source>
        <dbReference type="EMBL" id="ECB9474503.1"/>
    </source>
</evidence>
<dbReference type="Proteomes" id="UP000393182">
    <property type="component" value="Unassembled WGS sequence"/>
</dbReference>
<evidence type="ECO:0000313" key="35">
    <source>
        <dbReference type="EMBL" id="EDO0986795.1"/>
    </source>
</evidence>
<dbReference type="Proteomes" id="UP000467536">
    <property type="component" value="Unassembled WGS sequence"/>
</dbReference>
<dbReference type="EMBL" id="AAASLB010000008">
    <property type="protein sequence ID" value="EAE4942894.1"/>
    <property type="molecule type" value="Genomic_DNA"/>
</dbReference>
<evidence type="ECO:0000313" key="52">
    <source>
        <dbReference type="Proteomes" id="UP000345329"/>
    </source>
</evidence>
<evidence type="ECO:0000313" key="14">
    <source>
        <dbReference type="EMBL" id="EAG2513607.1"/>
    </source>
</evidence>
<dbReference type="Proteomes" id="UP000376505">
    <property type="component" value="Unassembled WGS sequence"/>
</dbReference>
<dbReference type="Proteomes" id="UP000841146">
    <property type="component" value="Unassembled WGS sequence"/>
</dbReference>
<evidence type="ECO:0000313" key="15">
    <source>
        <dbReference type="EMBL" id="EAG2996569.1"/>
    </source>
</evidence>
<keyword evidence="46" id="KW-0808">Transferase</keyword>
<dbReference type="EMBL" id="AAAKQF010000009">
    <property type="protein sequence ID" value="EAC9041066.1"/>
    <property type="molecule type" value="Genomic_DNA"/>
</dbReference>
<evidence type="ECO:0000313" key="78">
    <source>
        <dbReference type="Proteomes" id="UP000533021"/>
    </source>
</evidence>
<dbReference type="SUPFAM" id="SSF52540">
    <property type="entry name" value="P-loop containing nucleoside triphosphate hydrolases"/>
    <property type="match status" value="1"/>
</dbReference>
<dbReference type="EMBL" id="AABDGJ010000009">
    <property type="protein sequence ID" value="EAG6991302.1"/>
    <property type="molecule type" value="Genomic_DNA"/>
</dbReference>
<dbReference type="EMBL" id="QXLS01000001">
    <property type="protein sequence ID" value="RKA10514.1"/>
    <property type="molecule type" value="Genomic_DNA"/>
</dbReference>
<evidence type="ECO:0000313" key="18">
    <source>
        <dbReference type="EMBL" id="EAG6168488.1"/>
    </source>
</evidence>
<dbReference type="Proteomes" id="UP000403352">
    <property type="component" value="Unassembled WGS sequence"/>
</dbReference>
<dbReference type="EMBL" id="AACJYH010000012">
    <property type="protein sequence ID" value="EAK8898723.1"/>
    <property type="molecule type" value="Genomic_DNA"/>
</dbReference>
<evidence type="ECO:0000313" key="45">
    <source>
        <dbReference type="EMBL" id="OET49209.1"/>
    </source>
</evidence>
<dbReference type="Proteomes" id="UP000344343">
    <property type="component" value="Unassembled WGS sequence"/>
</dbReference>
<dbReference type="Proteomes" id="UP000272537">
    <property type="component" value="Unassembled WGS sequence"/>
</dbReference>
<dbReference type="Proteomes" id="UP000455569">
    <property type="component" value="Unassembled WGS sequence"/>
</dbReference>
<dbReference type="Proteomes" id="UP000389283">
    <property type="component" value="Unassembled WGS sequence"/>
</dbReference>
<evidence type="ECO:0000313" key="11">
    <source>
        <dbReference type="EMBL" id="EAG0867939.1"/>
    </source>
</evidence>
<dbReference type="PANTHER" id="PTHR37816">
    <property type="entry name" value="YALI0E33011P"/>
    <property type="match status" value="1"/>
</dbReference>
<evidence type="ECO:0000313" key="25">
    <source>
        <dbReference type="EMBL" id="EAK8898723.1"/>
    </source>
</evidence>
<evidence type="ECO:0000313" key="39">
    <source>
        <dbReference type="EMBL" id="HAB8558248.1"/>
    </source>
</evidence>
<dbReference type="EMBL" id="AABCVX010000001">
    <property type="protein sequence ID" value="EAG6168488.1"/>
    <property type="molecule type" value="Genomic_DNA"/>
</dbReference>
<evidence type="ECO:0000313" key="64">
    <source>
        <dbReference type="Proteomes" id="UP000423131"/>
    </source>
</evidence>
<evidence type="ECO:0000313" key="41">
    <source>
        <dbReference type="EMBL" id="HAC0276372.1"/>
    </source>
</evidence>
<evidence type="ECO:0000313" key="26">
    <source>
        <dbReference type="EMBL" id="EAK9315953.1"/>
    </source>
</evidence>
<dbReference type="Proteomes" id="UP000364988">
    <property type="component" value="Unassembled WGS sequence"/>
</dbReference>
<dbReference type="Proteomes" id="UP000337746">
    <property type="component" value="Unassembled WGS sequence"/>
</dbReference>
<dbReference type="EMBL" id="DAAIJL010000014">
    <property type="protein sequence ID" value="HAB8558248.1"/>
    <property type="molecule type" value="Genomic_DNA"/>
</dbReference>
<evidence type="ECO:0000313" key="12">
    <source>
        <dbReference type="EMBL" id="EAG2088272.1"/>
    </source>
</evidence>
<dbReference type="Proteomes" id="UP000549379">
    <property type="component" value="Unassembled WGS sequence"/>
</dbReference>
<dbReference type="Proteomes" id="UP000844415">
    <property type="component" value="Unassembled WGS sequence"/>
</dbReference>
<dbReference type="Proteomes" id="UP000840039">
    <property type="component" value="Unassembled WGS sequence"/>
</dbReference>
<sequence>MKIRIIGSVGSGKTTLAKKLSEWQQIDYFETDRIVWKREETEVRRTDNEKIAVLNKILQQENWIIEGVHLEAWVDESINQADVVIFLDLPKKQIRSQIIKRQIKQLLRLEAAHYPIRFNMLKKMFYWDDLFDQRTKPLIARKMAQNPTKWLIIKEKTVFQEIKNGVLQIISSRDIL</sequence>